<evidence type="ECO:0008006" key="5">
    <source>
        <dbReference type="Google" id="ProtNLM"/>
    </source>
</evidence>
<feature type="transmembrane region" description="Helical" evidence="2">
    <location>
        <begin position="35"/>
        <end position="57"/>
    </location>
</feature>
<keyword evidence="4" id="KW-1185">Reference proteome</keyword>
<evidence type="ECO:0000313" key="3">
    <source>
        <dbReference type="EMBL" id="KAF2711446.1"/>
    </source>
</evidence>
<keyword evidence="2" id="KW-0812">Transmembrane</keyword>
<evidence type="ECO:0000256" key="2">
    <source>
        <dbReference type="SAM" id="Phobius"/>
    </source>
</evidence>
<name>A0A6G1KEX2_9PLEO</name>
<dbReference type="OrthoDB" id="3687641at2759"/>
<protein>
    <recommendedName>
        <fullName evidence="5">Tat pathway signal sequence</fullName>
    </recommendedName>
</protein>
<keyword evidence="2" id="KW-1133">Transmembrane helix</keyword>
<dbReference type="PANTHER" id="PTHR33365:SF7">
    <property type="entry name" value="TAT PATHWAY SIGNAL SEQUENCE"/>
    <property type="match status" value="1"/>
</dbReference>
<evidence type="ECO:0000313" key="4">
    <source>
        <dbReference type="Proteomes" id="UP000799428"/>
    </source>
</evidence>
<comment type="similarity">
    <text evidence="1">Belongs to the ustYa family.</text>
</comment>
<dbReference type="Pfam" id="PF11807">
    <property type="entry name" value="UstYa"/>
    <property type="match status" value="1"/>
</dbReference>
<sequence length="261" mass="30368">MADEVQEKIPFLTYDEPSATGADLPATSRIRRPNWLLRAILIFLSSTCLISNAVWWASYRAMVRKPCTRPQLVSSPAIEAITYEARTLWRSIEPENAYAGDPRHDPTAAHDAKWRELVKPMAMKITPDELARLGEPSIAFKDGSGYLAEMAVFHELHCIKRIRRHFHLQFYYGNLTHSEDFMDREWRHMDHCLEYWREAAMCRGDPTLTTFVWNEGRPFSKVHSKHECVNWQQLYNFAESRMVDTSNLDIFSQLSGHDEGY</sequence>
<dbReference type="Proteomes" id="UP000799428">
    <property type="component" value="Unassembled WGS sequence"/>
</dbReference>
<dbReference type="GO" id="GO:0043386">
    <property type="term" value="P:mycotoxin biosynthetic process"/>
    <property type="evidence" value="ECO:0007669"/>
    <property type="project" value="InterPro"/>
</dbReference>
<dbReference type="InterPro" id="IPR021765">
    <property type="entry name" value="UstYa-like"/>
</dbReference>
<reference evidence="3" key="1">
    <citation type="journal article" date="2020" name="Stud. Mycol.">
        <title>101 Dothideomycetes genomes: a test case for predicting lifestyles and emergence of pathogens.</title>
        <authorList>
            <person name="Haridas S."/>
            <person name="Albert R."/>
            <person name="Binder M."/>
            <person name="Bloem J."/>
            <person name="Labutti K."/>
            <person name="Salamov A."/>
            <person name="Andreopoulos B."/>
            <person name="Baker S."/>
            <person name="Barry K."/>
            <person name="Bills G."/>
            <person name="Bluhm B."/>
            <person name="Cannon C."/>
            <person name="Castanera R."/>
            <person name="Culley D."/>
            <person name="Daum C."/>
            <person name="Ezra D."/>
            <person name="Gonzalez J."/>
            <person name="Henrissat B."/>
            <person name="Kuo A."/>
            <person name="Liang C."/>
            <person name="Lipzen A."/>
            <person name="Lutzoni F."/>
            <person name="Magnuson J."/>
            <person name="Mondo S."/>
            <person name="Nolan M."/>
            <person name="Ohm R."/>
            <person name="Pangilinan J."/>
            <person name="Park H.-J."/>
            <person name="Ramirez L."/>
            <person name="Alfaro M."/>
            <person name="Sun H."/>
            <person name="Tritt A."/>
            <person name="Yoshinaga Y."/>
            <person name="Zwiers L.-H."/>
            <person name="Turgeon B."/>
            <person name="Goodwin S."/>
            <person name="Spatafora J."/>
            <person name="Crous P."/>
            <person name="Grigoriev I."/>
        </authorList>
    </citation>
    <scope>NUCLEOTIDE SEQUENCE</scope>
    <source>
        <strain evidence="3">CBS 279.74</strain>
    </source>
</reference>
<proteinExistence type="inferred from homology"/>
<gene>
    <name evidence="3" type="ORF">K504DRAFT_465201</name>
</gene>
<dbReference type="PANTHER" id="PTHR33365">
    <property type="entry name" value="YALI0B05434P"/>
    <property type="match status" value="1"/>
</dbReference>
<evidence type="ECO:0000256" key="1">
    <source>
        <dbReference type="ARBA" id="ARBA00035112"/>
    </source>
</evidence>
<dbReference type="EMBL" id="MU005767">
    <property type="protein sequence ID" value="KAF2711446.1"/>
    <property type="molecule type" value="Genomic_DNA"/>
</dbReference>
<keyword evidence="2" id="KW-0472">Membrane</keyword>
<organism evidence="3 4">
    <name type="scientific">Pleomassaria siparia CBS 279.74</name>
    <dbReference type="NCBI Taxonomy" id="1314801"/>
    <lineage>
        <taxon>Eukaryota</taxon>
        <taxon>Fungi</taxon>
        <taxon>Dikarya</taxon>
        <taxon>Ascomycota</taxon>
        <taxon>Pezizomycotina</taxon>
        <taxon>Dothideomycetes</taxon>
        <taxon>Pleosporomycetidae</taxon>
        <taxon>Pleosporales</taxon>
        <taxon>Pleomassariaceae</taxon>
        <taxon>Pleomassaria</taxon>
    </lineage>
</organism>
<accession>A0A6G1KEX2</accession>
<dbReference type="AlphaFoldDB" id="A0A6G1KEX2"/>